<dbReference type="AlphaFoldDB" id="A0A3B5L395"/>
<evidence type="ECO:0000256" key="3">
    <source>
        <dbReference type="ARBA" id="ARBA00008298"/>
    </source>
</evidence>
<organism evidence="12 13">
    <name type="scientific">Xiphophorus couchianus</name>
    <name type="common">Monterrey platyfish</name>
    <dbReference type="NCBI Taxonomy" id="32473"/>
    <lineage>
        <taxon>Eukaryota</taxon>
        <taxon>Metazoa</taxon>
        <taxon>Chordata</taxon>
        <taxon>Craniata</taxon>
        <taxon>Vertebrata</taxon>
        <taxon>Euteleostomi</taxon>
        <taxon>Actinopterygii</taxon>
        <taxon>Neopterygii</taxon>
        <taxon>Teleostei</taxon>
        <taxon>Neoteleostei</taxon>
        <taxon>Acanthomorphata</taxon>
        <taxon>Ovalentaria</taxon>
        <taxon>Atherinomorphae</taxon>
        <taxon>Cyprinodontiformes</taxon>
        <taxon>Poeciliidae</taxon>
        <taxon>Poeciliinae</taxon>
        <taxon>Xiphophorus</taxon>
    </lineage>
</organism>
<evidence type="ECO:0000256" key="1">
    <source>
        <dbReference type="ARBA" id="ARBA00004232"/>
    </source>
</evidence>
<feature type="compositionally biased region" description="Low complexity" evidence="10">
    <location>
        <begin position="346"/>
        <end position="359"/>
    </location>
</feature>
<keyword evidence="5" id="KW-0256">Endoplasmic reticulum</keyword>
<dbReference type="InterPro" id="IPR019130">
    <property type="entry name" value="Macoilin"/>
</dbReference>
<evidence type="ECO:0000256" key="5">
    <source>
        <dbReference type="ARBA" id="ARBA00022824"/>
    </source>
</evidence>
<dbReference type="GO" id="GO:0031965">
    <property type="term" value="C:nuclear membrane"/>
    <property type="evidence" value="ECO:0007669"/>
    <property type="project" value="UniProtKB-SubCell"/>
</dbReference>
<feature type="region of interest" description="Disordered" evidence="10">
    <location>
        <begin position="315"/>
        <end position="390"/>
    </location>
</feature>
<dbReference type="RefSeq" id="XP_027892249.1">
    <property type="nucleotide sequence ID" value="XM_028036448.1"/>
</dbReference>
<dbReference type="PANTHER" id="PTHR47464">
    <property type="entry name" value="MACOILIN"/>
    <property type="match status" value="1"/>
</dbReference>
<keyword evidence="4 11" id="KW-0812">Transmembrane</keyword>
<keyword evidence="8" id="KW-0539">Nucleus</keyword>
<evidence type="ECO:0000313" key="13">
    <source>
        <dbReference type="Proteomes" id="UP000261380"/>
    </source>
</evidence>
<dbReference type="GeneTree" id="ENSGT00390000016613"/>
<name>A0A3B5L395_9TELE</name>
<keyword evidence="9" id="KW-0175">Coiled coil</keyword>
<evidence type="ECO:0000256" key="10">
    <source>
        <dbReference type="SAM" id="MobiDB-lite"/>
    </source>
</evidence>
<proteinExistence type="inferred from homology"/>
<feature type="compositionally biased region" description="Basic and acidic residues" evidence="10">
    <location>
        <begin position="360"/>
        <end position="376"/>
    </location>
</feature>
<feature type="compositionally biased region" description="Polar residues" evidence="10">
    <location>
        <begin position="652"/>
        <end position="666"/>
    </location>
</feature>
<comment type="subcellular location">
    <subcellularLocation>
        <location evidence="1">Nucleus membrane</location>
        <topology evidence="1">Multi-pass membrane protein</topology>
    </subcellularLocation>
    <subcellularLocation>
        <location evidence="2">Rough endoplasmic reticulum membrane</location>
        <topology evidence="2">Multi-pass membrane protein</topology>
    </subcellularLocation>
</comment>
<dbReference type="Proteomes" id="UP000261380">
    <property type="component" value="Unplaced"/>
</dbReference>
<dbReference type="CTD" id="393289"/>
<evidence type="ECO:0000256" key="6">
    <source>
        <dbReference type="ARBA" id="ARBA00022989"/>
    </source>
</evidence>
<evidence type="ECO:0000256" key="11">
    <source>
        <dbReference type="SAM" id="Phobius"/>
    </source>
</evidence>
<feature type="compositionally biased region" description="Basic and acidic residues" evidence="10">
    <location>
        <begin position="251"/>
        <end position="269"/>
    </location>
</feature>
<feature type="transmembrane region" description="Helical" evidence="11">
    <location>
        <begin position="154"/>
        <end position="174"/>
    </location>
</feature>
<feature type="coiled-coil region" evidence="9">
    <location>
        <begin position="594"/>
        <end position="628"/>
    </location>
</feature>
<evidence type="ECO:0000256" key="9">
    <source>
        <dbReference type="SAM" id="Coils"/>
    </source>
</evidence>
<feature type="compositionally biased region" description="Polar residues" evidence="10">
    <location>
        <begin position="231"/>
        <end position="247"/>
    </location>
</feature>
<keyword evidence="6 11" id="KW-1133">Transmembrane helix</keyword>
<feature type="region of interest" description="Disordered" evidence="10">
    <location>
        <begin position="228"/>
        <end position="271"/>
    </location>
</feature>
<dbReference type="GO" id="GO:0030867">
    <property type="term" value="C:rough endoplasmic reticulum membrane"/>
    <property type="evidence" value="ECO:0007669"/>
    <property type="project" value="UniProtKB-SubCell"/>
</dbReference>
<feature type="coiled-coil region" evidence="9">
    <location>
        <begin position="391"/>
        <end position="559"/>
    </location>
</feature>
<dbReference type="GO" id="GO:0023041">
    <property type="term" value="P:neuronal signal transduction"/>
    <property type="evidence" value="ECO:0007669"/>
    <property type="project" value="InterPro"/>
</dbReference>
<dbReference type="PANTHER" id="PTHR47464:SF3">
    <property type="entry name" value="MACOILIN-2 ISOFORM X1"/>
    <property type="match status" value="1"/>
</dbReference>
<feature type="transmembrane region" description="Helical" evidence="11">
    <location>
        <begin position="20"/>
        <end position="44"/>
    </location>
</feature>
<feature type="transmembrane region" description="Helical" evidence="11">
    <location>
        <begin position="116"/>
        <end position="134"/>
    </location>
</feature>
<feature type="region of interest" description="Disordered" evidence="10">
    <location>
        <begin position="634"/>
        <end position="672"/>
    </location>
</feature>
<evidence type="ECO:0000256" key="8">
    <source>
        <dbReference type="ARBA" id="ARBA00023242"/>
    </source>
</evidence>
<evidence type="ECO:0000256" key="4">
    <source>
        <dbReference type="ARBA" id="ARBA00022692"/>
    </source>
</evidence>
<dbReference type="GeneID" id="114156175"/>
<comment type="similarity">
    <text evidence="3">Belongs to the macoilin family.</text>
</comment>
<evidence type="ECO:0000313" key="12">
    <source>
        <dbReference type="Ensembl" id="ENSXCOP00000004326.1"/>
    </source>
</evidence>
<feature type="transmembrane region" description="Helical" evidence="11">
    <location>
        <begin position="74"/>
        <end position="104"/>
    </location>
</feature>
<keyword evidence="7 11" id="KW-0472">Membrane</keyword>
<reference evidence="12" key="2">
    <citation type="submission" date="2025-09" db="UniProtKB">
        <authorList>
            <consortium name="Ensembl"/>
        </authorList>
    </citation>
    <scope>IDENTIFICATION</scope>
</reference>
<feature type="compositionally biased region" description="Polar residues" evidence="10">
    <location>
        <begin position="335"/>
        <end position="345"/>
    </location>
</feature>
<dbReference type="KEGG" id="xco:114156175"/>
<keyword evidence="13" id="KW-1185">Reference proteome</keyword>
<sequence length="672" mass="76436">MKRRNADCSKLRRPLKRNRITEGIYSSTFLYLKFLVVWVLVLLADFVLEFRFEYLWPFWLFIRSVYDSFRYQGLAFSVFFVCVAFTSDIICLLFIPVQWLFFAASTYVWVQYVWHTERGVCLPTVSLWILFVYIEAAIRFKDLKNFHVDLCRPFAAHCIGYPVVTLGFGFKSYVSYKMRLRKQKEVQKENEFYMQLLQQALPPEQQMLQRQEREAEEAALSKGISEVEPTVITQNGAPPGKKSSSVTLPELEYREKGKDSTAKEREGKKQNTVGINNNSIIHALDSKLQEAEFIENYVGTKRLNNDLAGENALADGSAHMSAKEETGGTGKNYKNAGTNSSPRNHSSTNGSLPSGSSTGKNEKKQKGSGKGQRDPVENCIPNNQLGKPDTLIRLEQDVKRLKADLQANRQLESELRSQLSSLSSQDRSLRSELGQLRQDNELLQNKLQSAVQAKQKDKQTISQLEKRLKAEQEARAAAEKQLAEERKRKKMEEATAARAVALAAAIRVESTDSLRGRIRELETECKKLSMDMKLKEEQIRDLEGKCQELRKYKENEKDTEVLMSALSAMQEKTQHLENSLSAETRIKLDLFSALGDAKRQLEIAQGQIHQREQEIMELKQKIAEVMAVMPSLSYSSDGSNLSPVTPHYSSKFMDNSPSSLDPNASVYQPMKK</sequence>
<reference evidence="12" key="1">
    <citation type="submission" date="2025-08" db="UniProtKB">
        <authorList>
            <consortium name="Ensembl"/>
        </authorList>
    </citation>
    <scope>IDENTIFICATION</scope>
</reference>
<dbReference type="Ensembl" id="ENSXCOT00000004373.1">
    <property type="protein sequence ID" value="ENSXCOP00000004326.1"/>
    <property type="gene ID" value="ENSXCOG00000003407.1"/>
</dbReference>
<protein>
    <submittedName>
        <fullName evidence="12">Macoilin 1a</fullName>
    </submittedName>
</protein>
<evidence type="ECO:0000256" key="7">
    <source>
        <dbReference type="ARBA" id="ARBA00023136"/>
    </source>
</evidence>
<dbReference type="STRING" id="32473.ENSXCOP00000004326"/>
<accession>A0A3B5L395</accession>
<dbReference type="Pfam" id="PF09726">
    <property type="entry name" value="Macoilin"/>
    <property type="match status" value="1"/>
</dbReference>
<evidence type="ECO:0000256" key="2">
    <source>
        <dbReference type="ARBA" id="ARBA00004269"/>
    </source>
</evidence>